<evidence type="ECO:0000313" key="2">
    <source>
        <dbReference type="EMBL" id="RUR24093.1"/>
    </source>
</evidence>
<accession>A0A317TXR2</accession>
<evidence type="ECO:0000313" key="3">
    <source>
        <dbReference type="Proteomes" id="UP000247152"/>
    </source>
</evidence>
<dbReference type="EMBL" id="RZGX01000006">
    <property type="protein sequence ID" value="RUR24093.1"/>
    <property type="molecule type" value="Genomic_DNA"/>
</dbReference>
<proteinExistence type="predicted"/>
<dbReference type="AlphaFoldDB" id="A0A317TXR2"/>
<sequence>MSRTKLKYQEIGTFKNESIHDDKLIRQDIIDEAKEINTSNTCRTTARSILNYTLHYTANVPALFALGFDYKAILLNGNTFPSNAFYILPEPPNCFQLNSTQMKVLEELYQKLEDLPKKEPESDVTRKKFKKLKKLYLEIAVEPQLSLSLLLDKITVHRANHQKLFDIRRGQSCISSFAELLGIQIKTGTQQAYDRMEHTISKEIERERKIKSEAKEVDENEQVSRVNMIQSVSY</sequence>
<protein>
    <submittedName>
        <fullName evidence="1">Uncharacterized protein</fullName>
    </submittedName>
</protein>
<keyword evidence="4" id="KW-1185">Reference proteome</keyword>
<dbReference type="Proteomes" id="UP000287374">
    <property type="component" value="Unassembled WGS sequence"/>
</dbReference>
<organism evidence="1 3">
    <name type="scientific">Legionella qingyii</name>
    <dbReference type="NCBI Taxonomy" id="2184757"/>
    <lineage>
        <taxon>Bacteria</taxon>
        <taxon>Pseudomonadati</taxon>
        <taxon>Pseudomonadota</taxon>
        <taxon>Gammaproteobacteria</taxon>
        <taxon>Legionellales</taxon>
        <taxon>Legionellaceae</taxon>
        <taxon>Legionella</taxon>
    </lineage>
</organism>
<reference evidence="1 3" key="1">
    <citation type="submission" date="2018-05" db="EMBL/GenBank/DDBJ databases">
        <title>Legionella qingyii sp.nov., whole genome shotgun sequence.</title>
        <authorList>
            <person name="Wu H."/>
            <person name="Zhu Q."/>
            <person name="Hu C."/>
        </authorList>
    </citation>
    <scope>NUCLEOTIDE SEQUENCE [LARGE SCALE GENOMIC DNA]</scope>
    <source>
        <strain evidence="1 3">HEB18</strain>
    </source>
</reference>
<dbReference type="EMBL" id="QHJG01000037">
    <property type="protein sequence ID" value="PWY54364.1"/>
    <property type="molecule type" value="Genomic_DNA"/>
</dbReference>
<gene>
    <name evidence="1" type="ORF">DGG96_17650</name>
    <name evidence="2" type="ORF">ELY20_05900</name>
</gene>
<evidence type="ECO:0000313" key="1">
    <source>
        <dbReference type="EMBL" id="PWY54364.1"/>
    </source>
</evidence>
<dbReference type="RefSeq" id="WP_110143862.1">
    <property type="nucleotide sequence ID" value="NZ_QHJG01000037.1"/>
</dbReference>
<name>A0A317TXR2_9GAMM</name>
<dbReference type="Proteomes" id="UP000247152">
    <property type="component" value="Unassembled WGS sequence"/>
</dbReference>
<evidence type="ECO:0000313" key="4">
    <source>
        <dbReference type="Proteomes" id="UP000287374"/>
    </source>
</evidence>
<reference evidence="2 4" key="2">
    <citation type="submission" date="2018-12" db="EMBL/GenBank/DDBJ databases">
        <title>Legionella sp,whole genome shotgun sequence.</title>
        <authorList>
            <person name="Wu H."/>
        </authorList>
    </citation>
    <scope>NUCLEOTIDE SEQUENCE [LARGE SCALE GENOMIC DNA]</scope>
    <source>
        <strain evidence="4">km489</strain>
        <strain evidence="2">Km489</strain>
    </source>
</reference>
<comment type="caution">
    <text evidence="1">The sequence shown here is derived from an EMBL/GenBank/DDBJ whole genome shotgun (WGS) entry which is preliminary data.</text>
</comment>
<dbReference type="OrthoDB" id="5651600at2"/>